<reference evidence="1 2" key="1">
    <citation type="journal article" date="2018" name="Int. J. Syst. Evol. Microbiol.">
        <title>Micromonospora globbae sp. nov., an endophytic actinomycete isolated from roots of Globba winitii C. H. Wright.</title>
        <authorList>
            <person name="Kuncharoen N."/>
            <person name="Pittayakhajonwut P."/>
            <person name="Tanasupawat S."/>
        </authorList>
    </citation>
    <scope>NUCLEOTIDE SEQUENCE [LARGE SCALE GENOMIC DNA]</scope>
    <source>
        <strain evidence="1 2">WPS1-2</strain>
    </source>
</reference>
<organism evidence="1 2">
    <name type="scientific">Micromonospora globbae</name>
    <dbReference type="NCBI Taxonomy" id="1894969"/>
    <lineage>
        <taxon>Bacteria</taxon>
        <taxon>Bacillati</taxon>
        <taxon>Actinomycetota</taxon>
        <taxon>Actinomycetes</taxon>
        <taxon>Micromonosporales</taxon>
        <taxon>Micromonosporaceae</taxon>
        <taxon>Micromonospora</taxon>
    </lineage>
</organism>
<evidence type="ECO:0008006" key="3">
    <source>
        <dbReference type="Google" id="ProtNLM"/>
    </source>
</evidence>
<dbReference type="AlphaFoldDB" id="A0A420EWY1"/>
<evidence type="ECO:0000313" key="2">
    <source>
        <dbReference type="Proteomes" id="UP000285744"/>
    </source>
</evidence>
<evidence type="ECO:0000313" key="1">
    <source>
        <dbReference type="EMBL" id="RKF25231.1"/>
    </source>
</evidence>
<gene>
    <name evidence="1" type="ORF">D7I43_22500</name>
</gene>
<sequence length="177" mass="19681">MPVKERGPGWAASLGLLLVTAGCAAVGGDEAGPSRTCQEALRADEAKIRTDRWDPPKDLPGLGDYPEIHWQVRAKGNPCSRGPGPTEWAYQGVVTLRPEDARTLAQRYAFIPYDSVDPAELPDSGPADTWPGLVPFLPAEPRWRYSRIYNESEPSTRWRVAFLDVERGILLFRLDDH</sequence>
<proteinExistence type="predicted"/>
<dbReference type="EMBL" id="RAQQ01000017">
    <property type="protein sequence ID" value="RKF25231.1"/>
    <property type="molecule type" value="Genomic_DNA"/>
</dbReference>
<protein>
    <recommendedName>
        <fullName evidence="3">Lipoprotein</fullName>
    </recommendedName>
</protein>
<dbReference type="Proteomes" id="UP000285744">
    <property type="component" value="Unassembled WGS sequence"/>
</dbReference>
<comment type="caution">
    <text evidence="1">The sequence shown here is derived from an EMBL/GenBank/DDBJ whole genome shotgun (WGS) entry which is preliminary data.</text>
</comment>
<dbReference type="PROSITE" id="PS51257">
    <property type="entry name" value="PROKAR_LIPOPROTEIN"/>
    <property type="match status" value="1"/>
</dbReference>
<accession>A0A420EWY1</accession>
<name>A0A420EWY1_9ACTN</name>